<protein>
    <recommendedName>
        <fullName evidence="3">CopG family transcriptional regulator</fullName>
    </recommendedName>
</protein>
<keyword evidence="2" id="KW-1185">Reference proteome</keyword>
<evidence type="ECO:0000313" key="1">
    <source>
        <dbReference type="EMBL" id="MFC3963396.1"/>
    </source>
</evidence>
<accession>A0ABV8DUY6</accession>
<comment type="caution">
    <text evidence="1">The sequence shown here is derived from an EMBL/GenBank/DDBJ whole genome shotgun (WGS) entry which is preliminary data.</text>
</comment>
<proteinExistence type="predicted"/>
<organism evidence="1 2">
    <name type="scientific">Nocardia jiangsuensis</name>
    <dbReference type="NCBI Taxonomy" id="1691563"/>
    <lineage>
        <taxon>Bacteria</taxon>
        <taxon>Bacillati</taxon>
        <taxon>Actinomycetota</taxon>
        <taxon>Actinomycetes</taxon>
        <taxon>Mycobacteriales</taxon>
        <taxon>Nocardiaceae</taxon>
        <taxon>Nocardia</taxon>
    </lineage>
</organism>
<evidence type="ECO:0000313" key="2">
    <source>
        <dbReference type="Proteomes" id="UP001595696"/>
    </source>
</evidence>
<dbReference type="RefSeq" id="WP_378613140.1">
    <property type="nucleotide sequence ID" value="NZ_JBHSAX010000014.1"/>
</dbReference>
<name>A0ABV8DUY6_9NOCA</name>
<reference evidence="2" key="1">
    <citation type="journal article" date="2019" name="Int. J. Syst. Evol. Microbiol.">
        <title>The Global Catalogue of Microorganisms (GCM) 10K type strain sequencing project: providing services to taxonomists for standard genome sequencing and annotation.</title>
        <authorList>
            <consortium name="The Broad Institute Genomics Platform"/>
            <consortium name="The Broad Institute Genome Sequencing Center for Infectious Disease"/>
            <person name="Wu L."/>
            <person name="Ma J."/>
        </authorList>
    </citation>
    <scope>NUCLEOTIDE SEQUENCE [LARGE SCALE GENOMIC DNA]</scope>
    <source>
        <strain evidence="2">CGMCC 4.7330</strain>
    </source>
</reference>
<dbReference type="EMBL" id="JBHSAX010000014">
    <property type="protein sequence ID" value="MFC3963396.1"/>
    <property type="molecule type" value="Genomic_DNA"/>
</dbReference>
<evidence type="ECO:0008006" key="3">
    <source>
        <dbReference type="Google" id="ProtNLM"/>
    </source>
</evidence>
<sequence>MATKKITVTIPEELLDEVRAEIAERGLSAYITEAVRAQRDRDLIGELADWLEQEHGAVTAEEAATADRELDDLHAEHIRRRAAQGGQGAA</sequence>
<dbReference type="Proteomes" id="UP001595696">
    <property type="component" value="Unassembled WGS sequence"/>
</dbReference>
<gene>
    <name evidence="1" type="ORF">ACFO0B_15500</name>
</gene>